<accession>A0ABT1NFP3</accession>
<comment type="caution">
    <text evidence="4">The sequence shown here is derived from an EMBL/GenBank/DDBJ whole genome shotgun (WGS) entry which is preliminary data.</text>
</comment>
<evidence type="ECO:0000259" key="3">
    <source>
        <dbReference type="Pfam" id="PF00534"/>
    </source>
</evidence>
<sequence length="486" mass="56186">MNVLILTPDTDIDRRIVLQANALVEFGHKVTIVGVPYQGDNFLSGYISDNIRVKRIDSKDINYDNLLVKLYKKFHADINSLAVKRNKALNTYYNKSAIYIDETSSLKPIKHMNNKVVSLNIKIMNFVSTKTIVFMQQLVNFIYRIALFFVRLLKINFFPNFDMAFFNAGIKEDADIIIANDLPSLKAASIIAQEKGIPLIYDAHENYTEQCTLMKKYAKQLEKVEAEILPNVNFWIVPNELLGNCMIEKYGNKYKKNIDKPLVIQNAIDRWNEYETCKDNDILRKKLGIGENKKILLFQGGFLAKRNLENLVKSMKYVMNTDVVLVMLGFGSFGEVLKNIARRSKLDKKVIFMDAVPQQELLRYTCSADAGIIPYPAVDKNTYYCSPNKLYEYIQARLPILANDLPFIKKVLEDNEIGKVEDFSNPRNIARAIDSIFSDEIDLKKYRYNLNKLSDLVCWEAEKQKLIDEYCKYIKDFNQFEKVSTM</sequence>
<evidence type="ECO:0000256" key="1">
    <source>
        <dbReference type="ARBA" id="ARBA00022676"/>
    </source>
</evidence>
<dbReference type="Proteomes" id="UP001651880">
    <property type="component" value="Unassembled WGS sequence"/>
</dbReference>
<organism evidence="4 5">
    <name type="scientific">Lutispora saccharofermentans</name>
    <dbReference type="NCBI Taxonomy" id="3024236"/>
    <lineage>
        <taxon>Bacteria</taxon>
        <taxon>Bacillati</taxon>
        <taxon>Bacillota</taxon>
        <taxon>Clostridia</taxon>
        <taxon>Lutisporales</taxon>
        <taxon>Lutisporaceae</taxon>
        <taxon>Lutispora</taxon>
    </lineage>
</organism>
<proteinExistence type="predicted"/>
<protein>
    <submittedName>
        <fullName evidence="4">Glycosyltransferase family 4 protein</fullName>
    </submittedName>
</protein>
<reference evidence="4 5" key="1">
    <citation type="submission" date="2021-10" db="EMBL/GenBank/DDBJ databases">
        <title>Lutispora strain m25 sp. nov., a thermophilic, non-spore-forming bacterium isolated from a lab-scale methanogenic bioreactor digesting anaerobic sludge.</title>
        <authorList>
            <person name="El Houari A."/>
            <person name="Mcdonald J."/>
        </authorList>
    </citation>
    <scope>NUCLEOTIDE SEQUENCE [LARGE SCALE GENOMIC DNA]</scope>
    <source>
        <strain evidence="5">m25</strain>
    </source>
</reference>
<dbReference type="EMBL" id="JAJEKE010000003">
    <property type="protein sequence ID" value="MCQ1529161.1"/>
    <property type="molecule type" value="Genomic_DNA"/>
</dbReference>
<evidence type="ECO:0000256" key="2">
    <source>
        <dbReference type="ARBA" id="ARBA00022679"/>
    </source>
</evidence>
<evidence type="ECO:0000313" key="4">
    <source>
        <dbReference type="EMBL" id="MCQ1529161.1"/>
    </source>
</evidence>
<dbReference type="InterPro" id="IPR001296">
    <property type="entry name" value="Glyco_trans_1"/>
</dbReference>
<dbReference type="SUPFAM" id="SSF53756">
    <property type="entry name" value="UDP-Glycosyltransferase/glycogen phosphorylase"/>
    <property type="match status" value="1"/>
</dbReference>
<keyword evidence="5" id="KW-1185">Reference proteome</keyword>
<dbReference type="Gene3D" id="3.40.50.2000">
    <property type="entry name" value="Glycogen Phosphorylase B"/>
    <property type="match status" value="2"/>
</dbReference>
<dbReference type="Pfam" id="PF00534">
    <property type="entry name" value="Glycos_transf_1"/>
    <property type="match status" value="1"/>
</dbReference>
<dbReference type="CDD" id="cd03801">
    <property type="entry name" value="GT4_PimA-like"/>
    <property type="match status" value="1"/>
</dbReference>
<gene>
    <name evidence="4" type="ORF">LJD61_06310</name>
</gene>
<dbReference type="PANTHER" id="PTHR12526">
    <property type="entry name" value="GLYCOSYLTRANSFERASE"/>
    <property type="match status" value="1"/>
</dbReference>
<dbReference type="PANTHER" id="PTHR12526:SF629">
    <property type="entry name" value="TEICHURONIC ACID BIOSYNTHESIS GLYCOSYLTRANSFERASE TUAH-RELATED"/>
    <property type="match status" value="1"/>
</dbReference>
<evidence type="ECO:0000313" key="5">
    <source>
        <dbReference type="Proteomes" id="UP001651880"/>
    </source>
</evidence>
<keyword evidence="1" id="KW-0328">Glycosyltransferase</keyword>
<feature type="domain" description="Glycosyl transferase family 1" evidence="3">
    <location>
        <begin position="280"/>
        <end position="449"/>
    </location>
</feature>
<keyword evidence="2" id="KW-0808">Transferase</keyword>
<dbReference type="RefSeq" id="WP_255226676.1">
    <property type="nucleotide sequence ID" value="NZ_JAJEKE010000003.1"/>
</dbReference>
<name>A0ABT1NFP3_9FIRM</name>